<dbReference type="Pfam" id="PF25482">
    <property type="entry name" value="DUF7905"/>
    <property type="match status" value="1"/>
</dbReference>
<evidence type="ECO:0000313" key="4">
    <source>
        <dbReference type="Proteomes" id="UP001357485"/>
    </source>
</evidence>
<evidence type="ECO:0000259" key="2">
    <source>
        <dbReference type="Pfam" id="PF25482"/>
    </source>
</evidence>
<dbReference type="Proteomes" id="UP001357485">
    <property type="component" value="Unassembled WGS sequence"/>
</dbReference>
<dbReference type="InterPro" id="IPR057227">
    <property type="entry name" value="DUF7905"/>
</dbReference>
<comment type="caution">
    <text evidence="3">The sequence shown here is derived from an EMBL/GenBank/DDBJ whole genome shotgun (WGS) entry which is preliminary data.</text>
</comment>
<proteinExistence type="predicted"/>
<sequence>QVEVAKDSIKESVEELRGKKNSEWAKLPSLNPAQRRKQEKKLEENARRQRYRQAPPDDAVVGAVGFFVWPEQEYRPEDVLGISYEAFDPIRMSTFCYIIYDRSRSSSKVMGNDQNVQRALLRVRATCFQVTARQITPVRTYLLQPLEEESMHKEVYLLPYQPPRPLSADSVKRSDLSSPRLCGPIFEGDELRMRLTLANRVPALNAKIIKDSVMKTLTRLRWYRGHLHMCIRLGTFLVTRSRTMEEGSSWQLGDFENMITESQFSGRVTQE</sequence>
<feature type="domain" description="DUF7905" evidence="2">
    <location>
        <begin position="198"/>
        <end position="270"/>
    </location>
</feature>
<feature type="non-terminal residue" evidence="3">
    <location>
        <position position="1"/>
    </location>
</feature>
<organism evidence="3 4">
    <name type="scientific">Cryomyces antarcticus</name>
    <dbReference type="NCBI Taxonomy" id="329879"/>
    <lineage>
        <taxon>Eukaryota</taxon>
        <taxon>Fungi</taxon>
        <taxon>Dikarya</taxon>
        <taxon>Ascomycota</taxon>
        <taxon>Pezizomycotina</taxon>
        <taxon>Dothideomycetes</taxon>
        <taxon>Dothideomycetes incertae sedis</taxon>
        <taxon>Cryomyces</taxon>
    </lineage>
</organism>
<protein>
    <recommendedName>
        <fullName evidence="2">DUF7905 domain-containing protein</fullName>
    </recommendedName>
</protein>
<feature type="region of interest" description="Disordered" evidence="1">
    <location>
        <begin position="24"/>
        <end position="54"/>
    </location>
</feature>
<keyword evidence="4" id="KW-1185">Reference proteome</keyword>
<dbReference type="EMBL" id="JAVRRA010009838">
    <property type="protein sequence ID" value="KAK5244599.1"/>
    <property type="molecule type" value="Genomic_DNA"/>
</dbReference>
<evidence type="ECO:0000256" key="1">
    <source>
        <dbReference type="SAM" id="MobiDB-lite"/>
    </source>
</evidence>
<reference evidence="3 4" key="1">
    <citation type="submission" date="2023-08" db="EMBL/GenBank/DDBJ databases">
        <title>Black Yeasts Isolated from many extreme environments.</title>
        <authorList>
            <person name="Coleine C."/>
            <person name="Stajich J.E."/>
            <person name="Selbmann L."/>
        </authorList>
    </citation>
    <scope>NUCLEOTIDE SEQUENCE [LARGE SCALE GENOMIC DNA]</scope>
    <source>
        <strain evidence="3 4">CCFEE 536</strain>
    </source>
</reference>
<accession>A0ABR0LV99</accession>
<gene>
    <name evidence="3" type="ORF">LTR16_007553</name>
</gene>
<evidence type="ECO:0000313" key="3">
    <source>
        <dbReference type="EMBL" id="KAK5244599.1"/>
    </source>
</evidence>
<name>A0ABR0LV99_9PEZI</name>